<accession>A0A699Z2F2</accession>
<dbReference type="Pfam" id="PF00436">
    <property type="entry name" value="SSB"/>
    <property type="match status" value="1"/>
</dbReference>
<dbReference type="InterPro" id="IPR000424">
    <property type="entry name" value="Primosome_PriB/ssb"/>
</dbReference>
<keyword evidence="4" id="KW-1185">Reference proteome</keyword>
<proteinExistence type="predicted"/>
<evidence type="ECO:0000313" key="4">
    <source>
        <dbReference type="Proteomes" id="UP000485058"/>
    </source>
</evidence>
<dbReference type="AlphaFoldDB" id="A0A699Z2F2"/>
<sequence length="121" mass="13533">MAITTLTYWFLVVQTTFEEYKGYPRRRLCLVGNLGSRFETGLTVAGKTWAKASLAVHSINQPGQKSAPKTEWYDLFVFDEAQARAAAADFQKGEMVAVVGAFRPNVYNSKTYNKAALRIIC</sequence>
<protein>
    <submittedName>
        <fullName evidence="3">Single-strand binding protein family</fullName>
    </submittedName>
</protein>
<dbReference type="InterPro" id="IPR012340">
    <property type="entry name" value="NA-bd_OB-fold"/>
</dbReference>
<dbReference type="Gene3D" id="2.40.50.140">
    <property type="entry name" value="Nucleic acid-binding proteins"/>
    <property type="match status" value="1"/>
</dbReference>
<name>A0A699Z2F2_HAELA</name>
<keyword evidence="1 2" id="KW-0238">DNA-binding</keyword>
<dbReference type="Proteomes" id="UP000485058">
    <property type="component" value="Unassembled WGS sequence"/>
</dbReference>
<comment type="caution">
    <text evidence="3">The sequence shown here is derived from an EMBL/GenBank/DDBJ whole genome shotgun (WGS) entry which is preliminary data.</text>
</comment>
<dbReference type="EMBL" id="BLLF01001042">
    <property type="protein sequence ID" value="GFH16727.1"/>
    <property type="molecule type" value="Genomic_DNA"/>
</dbReference>
<evidence type="ECO:0000256" key="2">
    <source>
        <dbReference type="PROSITE-ProRule" id="PRU00252"/>
    </source>
</evidence>
<evidence type="ECO:0000313" key="3">
    <source>
        <dbReference type="EMBL" id="GFH16727.1"/>
    </source>
</evidence>
<reference evidence="3 4" key="1">
    <citation type="submission" date="2020-02" db="EMBL/GenBank/DDBJ databases">
        <title>Draft genome sequence of Haematococcus lacustris strain NIES-144.</title>
        <authorList>
            <person name="Morimoto D."/>
            <person name="Nakagawa S."/>
            <person name="Yoshida T."/>
            <person name="Sawayama S."/>
        </authorList>
    </citation>
    <scope>NUCLEOTIDE SEQUENCE [LARGE SCALE GENOMIC DNA]</scope>
    <source>
        <strain evidence="3 4">NIES-144</strain>
    </source>
</reference>
<dbReference type="PROSITE" id="PS50935">
    <property type="entry name" value="SSB"/>
    <property type="match status" value="1"/>
</dbReference>
<dbReference type="SUPFAM" id="SSF50249">
    <property type="entry name" value="Nucleic acid-binding proteins"/>
    <property type="match status" value="1"/>
</dbReference>
<organism evidence="3 4">
    <name type="scientific">Haematococcus lacustris</name>
    <name type="common">Green alga</name>
    <name type="synonym">Haematococcus pluvialis</name>
    <dbReference type="NCBI Taxonomy" id="44745"/>
    <lineage>
        <taxon>Eukaryota</taxon>
        <taxon>Viridiplantae</taxon>
        <taxon>Chlorophyta</taxon>
        <taxon>core chlorophytes</taxon>
        <taxon>Chlorophyceae</taxon>
        <taxon>CS clade</taxon>
        <taxon>Chlamydomonadales</taxon>
        <taxon>Haematococcaceae</taxon>
        <taxon>Haematococcus</taxon>
    </lineage>
</organism>
<feature type="non-terminal residue" evidence="3">
    <location>
        <position position="1"/>
    </location>
</feature>
<evidence type="ECO:0000256" key="1">
    <source>
        <dbReference type="ARBA" id="ARBA00023125"/>
    </source>
</evidence>
<dbReference type="GO" id="GO:0003697">
    <property type="term" value="F:single-stranded DNA binding"/>
    <property type="evidence" value="ECO:0007669"/>
    <property type="project" value="InterPro"/>
</dbReference>
<gene>
    <name evidence="3" type="ORF">HaLaN_13209</name>
</gene>